<dbReference type="InterPro" id="IPR010607">
    <property type="entry name" value="DUF1194"/>
</dbReference>
<keyword evidence="2" id="KW-1185">Reference proteome</keyword>
<dbReference type="Pfam" id="PF06707">
    <property type="entry name" value="DUF1194"/>
    <property type="match status" value="1"/>
</dbReference>
<reference evidence="2" key="1">
    <citation type="journal article" date="2019" name="Int. J. Syst. Evol. Microbiol.">
        <title>The Global Catalogue of Microorganisms (GCM) 10K type strain sequencing project: providing services to taxonomists for standard genome sequencing and annotation.</title>
        <authorList>
            <consortium name="The Broad Institute Genomics Platform"/>
            <consortium name="The Broad Institute Genome Sequencing Center for Infectious Disease"/>
            <person name="Wu L."/>
            <person name="Ma J."/>
        </authorList>
    </citation>
    <scope>NUCLEOTIDE SEQUENCE [LARGE SCALE GENOMIC DNA]</scope>
    <source>
        <strain evidence="2">CGMCC 1.16225</strain>
    </source>
</reference>
<evidence type="ECO:0000313" key="2">
    <source>
        <dbReference type="Proteomes" id="UP001597405"/>
    </source>
</evidence>
<organism evidence="1 2">
    <name type="scientific">Mesorhizobium newzealandense</name>
    <dbReference type="NCBI Taxonomy" id="1300302"/>
    <lineage>
        <taxon>Bacteria</taxon>
        <taxon>Pseudomonadati</taxon>
        <taxon>Pseudomonadota</taxon>
        <taxon>Alphaproteobacteria</taxon>
        <taxon>Hyphomicrobiales</taxon>
        <taxon>Phyllobacteriaceae</taxon>
        <taxon>Mesorhizobium</taxon>
    </lineage>
</organism>
<gene>
    <name evidence="1" type="ORF">ACFSOZ_02850</name>
</gene>
<dbReference type="Proteomes" id="UP001597405">
    <property type="component" value="Unassembled WGS sequence"/>
</dbReference>
<dbReference type="Gene3D" id="3.40.50.410">
    <property type="entry name" value="von Willebrand factor, type A domain"/>
    <property type="match status" value="1"/>
</dbReference>
<sequence length="300" mass="31671">MFGSAHQDVGALSAAVSFREQARAVRGDFLKPLKRSARGPAKQVSSYLRLAGTLAASVCWGLQAHAANVDVAVVFAVDFSSSIDPQIADLQREGHAAALTSPEIIAAITRNYVGCISVAYFEWSSPGHTRIVLPWTNICGLEDAKAAASVISKKGDTGYIRRGRGGTSVSAAIDVGCLLLDQFPGNAAKKVIDISSNGENNDGLPVQPSRLNAVAKGYTINAIAIPTKDENPEQPLASYFAQSVIGGSQAFVITPKGPSDYTMALRRKLVTEVSINVDPQPPAIGGWALFKPVIPNLEEN</sequence>
<dbReference type="EMBL" id="JBHUGZ010000001">
    <property type="protein sequence ID" value="MFD1981645.1"/>
    <property type="molecule type" value="Genomic_DNA"/>
</dbReference>
<dbReference type="InterPro" id="IPR036465">
    <property type="entry name" value="vWFA_dom_sf"/>
</dbReference>
<protein>
    <submittedName>
        <fullName evidence="1">DUF1194 domain-containing protein</fullName>
    </submittedName>
</protein>
<dbReference type="SUPFAM" id="SSF53300">
    <property type="entry name" value="vWA-like"/>
    <property type="match status" value="1"/>
</dbReference>
<evidence type="ECO:0000313" key="1">
    <source>
        <dbReference type="EMBL" id="MFD1981645.1"/>
    </source>
</evidence>
<dbReference type="RefSeq" id="WP_379093422.1">
    <property type="nucleotide sequence ID" value="NZ_JBHUGZ010000001.1"/>
</dbReference>
<comment type="caution">
    <text evidence="1">The sequence shown here is derived from an EMBL/GenBank/DDBJ whole genome shotgun (WGS) entry which is preliminary data.</text>
</comment>
<proteinExistence type="predicted"/>
<name>A0ABW4U5F5_9HYPH</name>
<accession>A0ABW4U5F5</accession>